<organism evidence="2 3">
    <name type="scientific">Stackebrandtia nassauensis (strain DSM 44728 / CIP 108903 / NRRL B-16338 / NBRC 102104 / LLR-40K-21)</name>
    <dbReference type="NCBI Taxonomy" id="446470"/>
    <lineage>
        <taxon>Bacteria</taxon>
        <taxon>Bacillati</taxon>
        <taxon>Actinomycetota</taxon>
        <taxon>Actinomycetes</taxon>
        <taxon>Glycomycetales</taxon>
        <taxon>Glycomycetaceae</taxon>
        <taxon>Stackebrandtia</taxon>
    </lineage>
</organism>
<dbReference type="InterPro" id="IPR011051">
    <property type="entry name" value="RmlC_Cupin_sf"/>
</dbReference>
<dbReference type="KEGG" id="sna:Snas_5394"/>
<dbReference type="AlphaFoldDB" id="D3PV02"/>
<dbReference type="STRING" id="446470.Snas_5394"/>
<dbReference type="eggNOG" id="COG1917">
    <property type="taxonomic scope" value="Bacteria"/>
</dbReference>
<dbReference type="SUPFAM" id="SSF51182">
    <property type="entry name" value="RmlC-like cupins"/>
    <property type="match status" value="1"/>
</dbReference>
<keyword evidence="3" id="KW-1185">Reference proteome</keyword>
<dbReference type="EMBL" id="CP001778">
    <property type="protein sequence ID" value="ADD45026.1"/>
    <property type="molecule type" value="Genomic_DNA"/>
</dbReference>
<dbReference type="eggNOG" id="COG2207">
    <property type="taxonomic scope" value="Bacteria"/>
</dbReference>
<accession>D3PV02</accession>
<dbReference type="InterPro" id="IPR014710">
    <property type="entry name" value="RmlC-like_jellyroll"/>
</dbReference>
<dbReference type="PROSITE" id="PS01124">
    <property type="entry name" value="HTH_ARAC_FAMILY_2"/>
    <property type="match status" value="1"/>
</dbReference>
<dbReference type="GO" id="GO:0043565">
    <property type="term" value="F:sequence-specific DNA binding"/>
    <property type="evidence" value="ECO:0007669"/>
    <property type="project" value="InterPro"/>
</dbReference>
<evidence type="ECO:0000313" key="2">
    <source>
        <dbReference type="EMBL" id="ADD45026.1"/>
    </source>
</evidence>
<reference evidence="2 3" key="1">
    <citation type="journal article" date="2009" name="Stand. Genomic Sci.">
        <title>Complete genome sequence of Stackebrandtia nassauensis type strain (LLR-40K-21).</title>
        <authorList>
            <person name="Munk C."/>
            <person name="Lapidus A."/>
            <person name="Copeland A."/>
            <person name="Jando M."/>
            <person name="Mayilraj S."/>
            <person name="Glavina Del Rio T."/>
            <person name="Nolan M."/>
            <person name="Chen F."/>
            <person name="Lucas S."/>
            <person name="Tice H."/>
            <person name="Cheng J.F."/>
            <person name="Han C."/>
            <person name="Detter J.C."/>
            <person name="Bruce D."/>
            <person name="Goodwin L."/>
            <person name="Chain P."/>
            <person name="Pitluck S."/>
            <person name="Goker M."/>
            <person name="Ovchinikova G."/>
            <person name="Pati A."/>
            <person name="Ivanova N."/>
            <person name="Mavromatis K."/>
            <person name="Chen A."/>
            <person name="Palaniappan K."/>
            <person name="Land M."/>
            <person name="Hauser L."/>
            <person name="Chang Y.J."/>
            <person name="Jeffries C.D."/>
            <person name="Bristow J."/>
            <person name="Eisen J.A."/>
            <person name="Markowitz V."/>
            <person name="Hugenholtz P."/>
            <person name="Kyrpides N.C."/>
            <person name="Klenk H.P."/>
        </authorList>
    </citation>
    <scope>NUCLEOTIDE SEQUENCE [LARGE SCALE GENOMIC DNA]</scope>
    <source>
        <strain evidence="3">DSM 44728 / CIP 108903 / NRRL B-16338 / NBRC 102104 / LLR-40K-21</strain>
    </source>
</reference>
<evidence type="ECO:0000313" key="3">
    <source>
        <dbReference type="Proteomes" id="UP000000844"/>
    </source>
</evidence>
<dbReference type="Proteomes" id="UP000000844">
    <property type="component" value="Chromosome"/>
</dbReference>
<dbReference type="PANTHER" id="PTHR11019">
    <property type="entry name" value="HTH-TYPE TRANSCRIPTIONAL REGULATOR NIMR"/>
    <property type="match status" value="1"/>
</dbReference>
<proteinExistence type="predicted"/>
<dbReference type="Gene3D" id="1.10.10.60">
    <property type="entry name" value="Homeodomain-like"/>
    <property type="match status" value="1"/>
</dbReference>
<gene>
    <name evidence="2" type="ordered locus">Snas_5394</name>
</gene>
<protein>
    <submittedName>
        <fullName evidence="2">Transcriptional regulator, AraC family</fullName>
    </submittedName>
</protein>
<dbReference type="PANTHER" id="PTHR11019:SF159">
    <property type="entry name" value="TRANSCRIPTIONAL REGULATOR-RELATED"/>
    <property type="match status" value="1"/>
</dbReference>
<dbReference type="HOGENOM" id="CLU_073078_1_0_11"/>
<feature type="domain" description="HTH araC/xylS-type" evidence="1">
    <location>
        <begin position="127"/>
        <end position="224"/>
    </location>
</feature>
<dbReference type="InterPro" id="IPR018060">
    <property type="entry name" value="HTH_AraC"/>
</dbReference>
<dbReference type="GO" id="GO:0003700">
    <property type="term" value="F:DNA-binding transcription factor activity"/>
    <property type="evidence" value="ECO:0007669"/>
    <property type="project" value="InterPro"/>
</dbReference>
<dbReference type="Pfam" id="PF12833">
    <property type="entry name" value="HTH_18"/>
    <property type="match status" value="1"/>
</dbReference>
<dbReference type="SMART" id="SM00342">
    <property type="entry name" value="HTH_ARAC"/>
    <property type="match status" value="1"/>
</dbReference>
<sequence length="229" mass="24391">MVMRPGLLALTGRIGHAEAHTHACHQLLIVASGHVVVEDDHHDRYPVQGVAFIPAGFRHRVIASPDASGLAAWFDADSPIGLAAATRWHGAGDLGCARTWTTAVAGLPRLTDATPHRPARPQHPVLARAIHHATTTPSGPPDLETLAAAVSMSPSRLGHLFAERLGLSYPIWRRWIMLQRAIDAVRAGANLTAAAHTTGFADSAHLTRTTKAMFGITPTQALTASGWRP</sequence>
<evidence type="ECO:0000259" key="1">
    <source>
        <dbReference type="PROSITE" id="PS01124"/>
    </source>
</evidence>
<name>D3PV02_STANL</name>
<dbReference type="Gene3D" id="2.60.120.10">
    <property type="entry name" value="Jelly Rolls"/>
    <property type="match status" value="1"/>
</dbReference>